<comment type="caution">
    <text evidence="2">The sequence shown here is derived from an EMBL/GenBank/DDBJ whole genome shotgun (WGS) entry which is preliminary data.</text>
</comment>
<dbReference type="Pfam" id="PF13592">
    <property type="entry name" value="HTH_33"/>
    <property type="match status" value="1"/>
</dbReference>
<proteinExistence type="predicted"/>
<dbReference type="EMBL" id="SULG01000001">
    <property type="protein sequence ID" value="TLD43598.1"/>
    <property type="molecule type" value="Genomic_DNA"/>
</dbReference>
<evidence type="ECO:0000313" key="2">
    <source>
        <dbReference type="EMBL" id="TLD43598.1"/>
    </source>
</evidence>
<evidence type="ECO:0000313" key="3">
    <source>
        <dbReference type="Proteomes" id="UP000319783"/>
    </source>
</evidence>
<dbReference type="InterPro" id="IPR025959">
    <property type="entry name" value="Winged_HTH_dom"/>
</dbReference>
<name>A0A533QFM8_9BACT</name>
<dbReference type="Proteomes" id="UP000319783">
    <property type="component" value="Unassembled WGS sequence"/>
</dbReference>
<sequence>MGCVAKLTAHQEEQLKEHLRGNLYRTAKEIGECIKETFKVRYTSEGIVYTLHRLGFVYKKTTSVPGKANPEAQREFINQYQQFKKTKAYSDKIFFIDAVHPHYNSLPAHSWIEKGTTKELSTNTERERINLNGALDTETHEIILREDTIDNLRKNAPLLFFYSFG</sequence>
<feature type="domain" description="Winged helix-turn helix" evidence="1">
    <location>
        <begin position="23"/>
        <end position="80"/>
    </location>
</feature>
<accession>A0A533QFM8</accession>
<organism evidence="2 3">
    <name type="scientific">Candidatus Jettenia ecosi</name>
    <dbReference type="NCBI Taxonomy" id="2494326"/>
    <lineage>
        <taxon>Bacteria</taxon>
        <taxon>Pseudomonadati</taxon>
        <taxon>Planctomycetota</taxon>
        <taxon>Candidatus Brocadiia</taxon>
        <taxon>Candidatus Brocadiales</taxon>
        <taxon>Candidatus Brocadiaceae</taxon>
        <taxon>Candidatus Jettenia</taxon>
    </lineage>
</organism>
<gene>
    <name evidence="2" type="ORF">JETT_0029</name>
</gene>
<reference evidence="2 3" key="1">
    <citation type="submission" date="2019-04" db="EMBL/GenBank/DDBJ databases">
        <title>Genome of a novel bacterium Candidatus Jettenia ecosi reconstructed from metagenome of an anammox bioreactor.</title>
        <authorList>
            <person name="Mardanov A.V."/>
            <person name="Beletsky A.V."/>
            <person name="Ravin N.V."/>
            <person name="Botchkova E.A."/>
            <person name="Litti Y.V."/>
            <person name="Nozhevnikova A.N."/>
        </authorList>
    </citation>
    <scope>NUCLEOTIDE SEQUENCE [LARGE SCALE GENOMIC DNA]</scope>
    <source>
        <strain evidence="2">J2</strain>
    </source>
</reference>
<evidence type="ECO:0000259" key="1">
    <source>
        <dbReference type="Pfam" id="PF13592"/>
    </source>
</evidence>
<dbReference type="AlphaFoldDB" id="A0A533QFM8"/>
<protein>
    <submittedName>
        <fullName evidence="2">Mobile element protein</fullName>
    </submittedName>
</protein>